<proteinExistence type="predicted"/>
<gene>
    <name evidence="1" type="ORF">LZZ85_13695</name>
</gene>
<reference evidence="1" key="1">
    <citation type="submission" date="2022-01" db="EMBL/GenBank/DDBJ databases">
        <authorList>
            <person name="Jo J.-H."/>
            <person name="Im W.-T."/>
        </authorList>
    </citation>
    <scope>NUCLEOTIDE SEQUENCE</scope>
    <source>
        <strain evidence="1">NA20</strain>
    </source>
</reference>
<comment type="caution">
    <text evidence="1">The sequence shown here is derived from an EMBL/GenBank/DDBJ whole genome shotgun (WGS) entry which is preliminary data.</text>
</comment>
<organism evidence="1 2">
    <name type="scientific">Terrimonas ginsenosidimutans</name>
    <dbReference type="NCBI Taxonomy" id="2908004"/>
    <lineage>
        <taxon>Bacteria</taxon>
        <taxon>Pseudomonadati</taxon>
        <taxon>Bacteroidota</taxon>
        <taxon>Chitinophagia</taxon>
        <taxon>Chitinophagales</taxon>
        <taxon>Chitinophagaceae</taxon>
        <taxon>Terrimonas</taxon>
    </lineage>
</organism>
<accession>A0ABS9KSP9</accession>
<dbReference type="Proteomes" id="UP001165367">
    <property type="component" value="Unassembled WGS sequence"/>
</dbReference>
<evidence type="ECO:0000313" key="2">
    <source>
        <dbReference type="Proteomes" id="UP001165367"/>
    </source>
</evidence>
<dbReference type="RefSeq" id="WP_237872626.1">
    <property type="nucleotide sequence ID" value="NZ_JAKLTR010000008.1"/>
</dbReference>
<evidence type="ECO:0000313" key="1">
    <source>
        <dbReference type="EMBL" id="MCG2615348.1"/>
    </source>
</evidence>
<name>A0ABS9KSP9_9BACT</name>
<protein>
    <submittedName>
        <fullName evidence="1">Uncharacterized protein</fullName>
    </submittedName>
</protein>
<keyword evidence="2" id="KW-1185">Reference proteome</keyword>
<sequence length="197" mass="22920">MSYYQLSLEYAGSSIVLKKSSRFTFESWDCVSRRRSGGTWSRVKDTLFLHSDLQVNDVQIRLSFKKGPSHDSLRIAMLKDVSGRELVYSKVMFNYDSAFSYIMGVDDRAFAPREIRSIKFDLGNDTRTRWYSLPEGFTGVVLSYLDITVEELDNYCFMDRQRFIMKGKKIYPIAENVSAGNTGRMIRSKHFYSKVKR</sequence>
<dbReference type="EMBL" id="JAKLTR010000008">
    <property type="protein sequence ID" value="MCG2615348.1"/>
    <property type="molecule type" value="Genomic_DNA"/>
</dbReference>